<dbReference type="Proteomes" id="UP000002899">
    <property type="component" value="Chromosome III"/>
</dbReference>
<evidence type="ECO:0000313" key="2">
    <source>
        <dbReference type="Proteomes" id="UP000002899"/>
    </source>
</evidence>
<dbReference type="EMBL" id="LN871598">
    <property type="protein sequence ID" value="CTQ41174.1"/>
    <property type="molecule type" value="Genomic_DNA"/>
</dbReference>
<reference evidence="1 2" key="3">
    <citation type="journal article" date="2016" name="Sci. Rep.">
        <title>Genome-wide diversity and gene expression profiling of Babesia microti isolates identify polymorphic genes that mediate host-pathogen interactions.</title>
        <authorList>
            <person name="Silva J.C."/>
            <person name="Cornillot E."/>
            <person name="McCracken C."/>
            <person name="Usmani-Brown S."/>
            <person name="Dwivedi A."/>
            <person name="Ifeonu O.O."/>
            <person name="Crabtree J."/>
            <person name="Gotia H.T."/>
            <person name="Virji A.Z."/>
            <person name="Reynes C."/>
            <person name="Colinge J."/>
            <person name="Kumar V."/>
            <person name="Lawres L."/>
            <person name="Pazzi J.E."/>
            <person name="Pablo J.V."/>
            <person name="Hung C."/>
            <person name="Brancato J."/>
            <person name="Kumari P."/>
            <person name="Orvis J."/>
            <person name="Tretina K."/>
            <person name="Chibucos M."/>
            <person name="Ott S."/>
            <person name="Sadzewicz L."/>
            <person name="Sengamalay N."/>
            <person name="Shetty A.C."/>
            <person name="Su Q."/>
            <person name="Tallon L."/>
            <person name="Fraser C.M."/>
            <person name="Frutos R."/>
            <person name="Molina D.M."/>
            <person name="Krause P.J."/>
            <person name="Ben Mamoun C."/>
        </authorList>
    </citation>
    <scope>NUCLEOTIDE SEQUENCE [LARGE SCALE GENOMIC DNA]</scope>
    <source>
        <strain evidence="1 2">RI</strain>
    </source>
</reference>
<reference evidence="1 2" key="1">
    <citation type="journal article" date="2012" name="Nucleic Acids Res.">
        <title>Sequencing of the smallest Apicomplexan genome from the human pathogen Babesia microti.</title>
        <authorList>
            <person name="Cornillot E."/>
            <person name="Hadj-Kaddour K."/>
            <person name="Dassouli A."/>
            <person name="Noel B."/>
            <person name="Ranwez V."/>
            <person name="Vacherie B."/>
            <person name="Augagneur Y."/>
            <person name="Bres V."/>
            <person name="Duclos A."/>
            <person name="Randazzo S."/>
            <person name="Carcy B."/>
            <person name="Debierre-Grockiego F."/>
            <person name="Delbecq S."/>
            <person name="Moubri-Menage K."/>
            <person name="Shams-Eldin H."/>
            <person name="Usmani-Brown S."/>
            <person name="Bringaud F."/>
            <person name="Wincker P."/>
            <person name="Vivares C.P."/>
            <person name="Schwarz R.T."/>
            <person name="Schetters T.P."/>
            <person name="Krause P.J."/>
            <person name="Gorenflot A."/>
            <person name="Berry V."/>
            <person name="Barbe V."/>
            <person name="Ben Mamoun C."/>
        </authorList>
    </citation>
    <scope>NUCLEOTIDE SEQUENCE [LARGE SCALE GENOMIC DNA]</scope>
    <source>
        <strain evidence="1 2">RI</strain>
    </source>
</reference>
<name>A0A0K3AN72_BABMR</name>
<dbReference type="VEuPathDB" id="PiroplasmaDB:BMR1_03g02870"/>
<gene>
    <name evidence="1" type="ORF">BMR1_03g02870</name>
</gene>
<proteinExistence type="predicted"/>
<organism evidence="1 2">
    <name type="scientific">Babesia microti (strain RI)</name>
    <dbReference type="NCBI Taxonomy" id="1133968"/>
    <lineage>
        <taxon>Eukaryota</taxon>
        <taxon>Sar</taxon>
        <taxon>Alveolata</taxon>
        <taxon>Apicomplexa</taxon>
        <taxon>Aconoidasida</taxon>
        <taxon>Piroplasmida</taxon>
        <taxon>Babesiidae</taxon>
        <taxon>Babesia</taxon>
    </lineage>
</organism>
<protein>
    <submittedName>
        <fullName evidence="1">Uncharacterized protein</fullName>
    </submittedName>
</protein>
<dbReference type="RefSeq" id="XP_012649185.1">
    <property type="nucleotide sequence ID" value="XM_012793731.1"/>
</dbReference>
<dbReference type="GeneID" id="24425216"/>
<accession>A0A0K3AN72</accession>
<keyword evidence="2" id="KW-1185">Reference proteome</keyword>
<dbReference type="AlphaFoldDB" id="A0A0K3AN72"/>
<dbReference type="KEGG" id="bmic:BMR1_03g02870"/>
<evidence type="ECO:0000313" key="1">
    <source>
        <dbReference type="EMBL" id="CTQ41174.1"/>
    </source>
</evidence>
<sequence length="570" mass="66871">MSNDELLPNINCIDKHGVLSYSVPDDLLISMIKWSSLFNVTLCGGYVFTDFTIRPLGDNKLDISLKCKNVIEENIESIIKSYKIIFPRDYSFPQWIKNTHSRVDQLITFKTVNINLSNDRFMDHFNVIPYMYFLGIDISINDPGKILSNVFWTIPSDCFIRHYFTRRIALTPHGDYTIKVFAQYFDEDEIRHVCSFRVPTRISVVEWFKRIVFLYSRTNSNLNIHNIDIDLGTDDFLEKFEIIPFNNELHIFFRNDALHNQLIGSVRWGNLFSKIFQRNDVISSIDLIPLGDNRIKIHFVHLRGTNRKSKGHTIQLPPDYEFPKWLAEDNKSFLKRVQSEVLFFDMSNDVLPKQFGVIHGFNTIELFIKQEFYDKTALHIVRWGNQMFFNLNIENIISKIILTASGDNRMDVGVLYMENKKSDQISRKLSTVIVDESKIPTWLKERIEFTEALLKSETKLYIDLSNDELNEELEIKLLNPSEVAITVSLAFMDCCTIKSVSWTDQLLFGCNDKYTIVKIIVEMVNCFYNVKIIYYNDANKIMQHERYFEDKNIPKWFLDLISQEQPLITD</sequence>
<reference evidence="1 2" key="2">
    <citation type="journal article" date="2013" name="PLoS ONE">
        <title>Whole genome mapping and re-organization of the nuclear and mitochondrial genomes of Babesia microti isolates.</title>
        <authorList>
            <person name="Cornillot E."/>
            <person name="Dassouli A."/>
            <person name="Garg A."/>
            <person name="Pachikara N."/>
            <person name="Randazzo S."/>
            <person name="Depoix D."/>
            <person name="Carcy B."/>
            <person name="Delbecq S."/>
            <person name="Frutos R."/>
            <person name="Silva J.C."/>
            <person name="Sutton R."/>
            <person name="Krause P.J."/>
            <person name="Mamoun C.B."/>
        </authorList>
    </citation>
    <scope>NUCLEOTIDE SEQUENCE [LARGE SCALE GENOMIC DNA]</scope>
    <source>
        <strain evidence="1 2">RI</strain>
    </source>
</reference>